<dbReference type="EMBL" id="CM026427">
    <property type="protein sequence ID" value="KAG0569940.1"/>
    <property type="molecule type" value="Genomic_DNA"/>
</dbReference>
<feature type="signal peptide" evidence="1">
    <location>
        <begin position="1"/>
        <end position="22"/>
    </location>
</feature>
<evidence type="ECO:0000256" key="1">
    <source>
        <dbReference type="SAM" id="SignalP"/>
    </source>
</evidence>
<reference evidence="2 3" key="1">
    <citation type="submission" date="2020-06" db="EMBL/GenBank/DDBJ databases">
        <title>WGS assembly of Ceratodon purpureus strain R40.</title>
        <authorList>
            <person name="Carey S.B."/>
            <person name="Jenkins J."/>
            <person name="Shu S."/>
            <person name="Lovell J.T."/>
            <person name="Sreedasyam A."/>
            <person name="Maumus F."/>
            <person name="Tiley G.P."/>
            <person name="Fernandez-Pozo N."/>
            <person name="Barry K."/>
            <person name="Chen C."/>
            <person name="Wang M."/>
            <person name="Lipzen A."/>
            <person name="Daum C."/>
            <person name="Saski C.A."/>
            <person name="Payton A.C."/>
            <person name="Mcbreen J.C."/>
            <person name="Conrad R.E."/>
            <person name="Kollar L.M."/>
            <person name="Olsson S."/>
            <person name="Huttunen S."/>
            <person name="Landis J.B."/>
            <person name="Wickett N.J."/>
            <person name="Johnson M.G."/>
            <person name="Rensing S.A."/>
            <person name="Grimwood J."/>
            <person name="Schmutz J."/>
            <person name="Mcdaniel S.F."/>
        </authorList>
    </citation>
    <scope>NUCLEOTIDE SEQUENCE [LARGE SCALE GENOMIC DNA]</scope>
    <source>
        <strain evidence="2 3">R40</strain>
    </source>
</reference>
<dbReference type="AlphaFoldDB" id="A0A8T0HF92"/>
<evidence type="ECO:0000313" key="2">
    <source>
        <dbReference type="EMBL" id="KAG0569940.1"/>
    </source>
</evidence>
<feature type="chain" id="PRO_5035765632" evidence="1">
    <location>
        <begin position="23"/>
        <end position="55"/>
    </location>
</feature>
<organism evidence="2 3">
    <name type="scientific">Ceratodon purpureus</name>
    <name type="common">Fire moss</name>
    <name type="synonym">Dicranum purpureum</name>
    <dbReference type="NCBI Taxonomy" id="3225"/>
    <lineage>
        <taxon>Eukaryota</taxon>
        <taxon>Viridiplantae</taxon>
        <taxon>Streptophyta</taxon>
        <taxon>Embryophyta</taxon>
        <taxon>Bryophyta</taxon>
        <taxon>Bryophytina</taxon>
        <taxon>Bryopsida</taxon>
        <taxon>Dicranidae</taxon>
        <taxon>Pseudoditrichales</taxon>
        <taxon>Ditrichaceae</taxon>
        <taxon>Ceratodon</taxon>
    </lineage>
</organism>
<accession>A0A8T0HF92</accession>
<proteinExistence type="predicted"/>
<protein>
    <submittedName>
        <fullName evidence="2">Uncharacterized protein</fullName>
    </submittedName>
</protein>
<dbReference type="Proteomes" id="UP000822688">
    <property type="component" value="Chromosome 6"/>
</dbReference>
<keyword evidence="1" id="KW-0732">Signal</keyword>
<name>A0A8T0HF92_CERPU</name>
<sequence length="55" mass="6264">MPDVLLALALYVILTMLNLSDTTYINAHFVLKVINSEECKTLFLGCPELDYRVMD</sequence>
<keyword evidence="3" id="KW-1185">Reference proteome</keyword>
<gene>
    <name evidence="2" type="ORF">KC19_6G127000</name>
</gene>
<comment type="caution">
    <text evidence="2">The sequence shown here is derived from an EMBL/GenBank/DDBJ whole genome shotgun (WGS) entry which is preliminary data.</text>
</comment>
<evidence type="ECO:0000313" key="3">
    <source>
        <dbReference type="Proteomes" id="UP000822688"/>
    </source>
</evidence>